<dbReference type="AlphaFoldDB" id="A0A8X6T2H0"/>
<organism evidence="1 2">
    <name type="scientific">Nephila pilipes</name>
    <name type="common">Giant wood spider</name>
    <name type="synonym">Nephila maculata</name>
    <dbReference type="NCBI Taxonomy" id="299642"/>
    <lineage>
        <taxon>Eukaryota</taxon>
        <taxon>Metazoa</taxon>
        <taxon>Ecdysozoa</taxon>
        <taxon>Arthropoda</taxon>
        <taxon>Chelicerata</taxon>
        <taxon>Arachnida</taxon>
        <taxon>Araneae</taxon>
        <taxon>Araneomorphae</taxon>
        <taxon>Entelegynae</taxon>
        <taxon>Araneoidea</taxon>
        <taxon>Nephilidae</taxon>
        <taxon>Nephila</taxon>
    </lineage>
</organism>
<protein>
    <submittedName>
        <fullName evidence="1">Uncharacterized protein</fullName>
    </submittedName>
</protein>
<dbReference type="OrthoDB" id="8300192at2759"/>
<sequence>MHHHPRNQERAINLSILAVSGPEALVSRKLPGVSFLKQHRIAGWHSLRSELRRYLIAFEPLTLFLVNENILGKCFRSSSSCDGPRISPLASQYECPRLFLSIITSGTENKHNRTEVLLHYSIHPCAGYRPALSTSVSSR</sequence>
<dbReference type="Proteomes" id="UP000887013">
    <property type="component" value="Unassembled WGS sequence"/>
</dbReference>
<dbReference type="EMBL" id="BMAW01001739">
    <property type="protein sequence ID" value="GFS75278.1"/>
    <property type="molecule type" value="Genomic_DNA"/>
</dbReference>
<accession>A0A8X6T2H0</accession>
<comment type="caution">
    <text evidence="1">The sequence shown here is derived from an EMBL/GenBank/DDBJ whole genome shotgun (WGS) entry which is preliminary data.</text>
</comment>
<reference evidence="1" key="1">
    <citation type="submission" date="2020-08" db="EMBL/GenBank/DDBJ databases">
        <title>Multicomponent nature underlies the extraordinary mechanical properties of spider dragline silk.</title>
        <authorList>
            <person name="Kono N."/>
            <person name="Nakamura H."/>
            <person name="Mori M."/>
            <person name="Yoshida Y."/>
            <person name="Ohtoshi R."/>
            <person name="Malay A.D."/>
            <person name="Moran D.A.P."/>
            <person name="Tomita M."/>
            <person name="Numata K."/>
            <person name="Arakawa K."/>
        </authorList>
    </citation>
    <scope>NUCLEOTIDE SEQUENCE</scope>
</reference>
<evidence type="ECO:0000313" key="1">
    <source>
        <dbReference type="EMBL" id="GFS75278.1"/>
    </source>
</evidence>
<gene>
    <name evidence="1" type="ORF">NPIL_163541</name>
</gene>
<name>A0A8X6T2H0_NEPPI</name>
<keyword evidence="2" id="KW-1185">Reference proteome</keyword>
<proteinExistence type="predicted"/>
<evidence type="ECO:0000313" key="2">
    <source>
        <dbReference type="Proteomes" id="UP000887013"/>
    </source>
</evidence>